<dbReference type="eggNOG" id="COG0346">
    <property type="taxonomic scope" value="Bacteria"/>
</dbReference>
<evidence type="ECO:0000256" key="1">
    <source>
        <dbReference type="ARBA" id="ARBA00022723"/>
    </source>
</evidence>
<dbReference type="HOGENOM" id="CLU_085664_0_0_6"/>
<dbReference type="AlphaFoldDB" id="Q1YV16"/>
<dbReference type="PANTHER" id="PTHR43048:SF3">
    <property type="entry name" value="METHYLMALONYL-COA EPIMERASE, MITOCHONDRIAL"/>
    <property type="match status" value="1"/>
</dbReference>
<feature type="domain" description="VOC" evidence="2">
    <location>
        <begin position="4"/>
        <end position="141"/>
    </location>
</feature>
<dbReference type="InterPro" id="IPR037523">
    <property type="entry name" value="VOC_core"/>
</dbReference>
<organism evidence="3 4">
    <name type="scientific">gamma proteobacterium HTCC2207</name>
    <dbReference type="NCBI Taxonomy" id="314287"/>
    <lineage>
        <taxon>Bacteria</taxon>
        <taxon>Pseudomonadati</taxon>
        <taxon>Pseudomonadota</taxon>
        <taxon>Gammaproteobacteria</taxon>
        <taxon>Cellvibrionales</taxon>
        <taxon>Porticoccaceae</taxon>
        <taxon>SAR92 clade</taxon>
    </lineage>
</organism>
<dbReference type="InterPro" id="IPR025870">
    <property type="entry name" value="Glyoxalase-like_dom"/>
</dbReference>
<evidence type="ECO:0000259" key="2">
    <source>
        <dbReference type="PROSITE" id="PS51819"/>
    </source>
</evidence>
<dbReference type="OrthoDB" id="4373689at2"/>
<dbReference type="SUPFAM" id="SSF54593">
    <property type="entry name" value="Glyoxalase/Bleomycin resistance protein/Dihydroxybiphenyl dioxygenase"/>
    <property type="match status" value="1"/>
</dbReference>
<dbReference type="GO" id="GO:0046491">
    <property type="term" value="P:L-methylmalonyl-CoA metabolic process"/>
    <property type="evidence" value="ECO:0007669"/>
    <property type="project" value="TreeGrafter"/>
</dbReference>
<dbReference type="InterPro" id="IPR051785">
    <property type="entry name" value="MMCE/EMCE_epimerase"/>
</dbReference>
<dbReference type="Gene3D" id="3.10.180.10">
    <property type="entry name" value="2,3-Dihydroxybiphenyl 1,2-Dioxygenase, domain 1"/>
    <property type="match status" value="2"/>
</dbReference>
<feature type="domain" description="VOC" evidence="2">
    <location>
        <begin position="160"/>
        <end position="277"/>
    </location>
</feature>
<dbReference type="InterPro" id="IPR029068">
    <property type="entry name" value="Glyas_Bleomycin-R_OHBP_Dase"/>
</dbReference>
<dbReference type="Proteomes" id="UP000005555">
    <property type="component" value="Unassembled WGS sequence"/>
</dbReference>
<dbReference type="EMBL" id="AAPI01000001">
    <property type="protein sequence ID" value="EAS47892.1"/>
    <property type="molecule type" value="Genomic_DNA"/>
</dbReference>
<reference evidence="3 4" key="1">
    <citation type="submission" date="2006-03" db="EMBL/GenBank/DDBJ databases">
        <authorList>
            <person name="Giovannoni S.J."/>
            <person name="Cho J.-C."/>
            <person name="Ferriera S."/>
            <person name="Johnson J."/>
            <person name="Kravitz S."/>
            <person name="Halpern A."/>
            <person name="Remington K."/>
            <person name="Beeson K."/>
            <person name="Tran B."/>
            <person name="Rogers Y.-H."/>
            <person name="Friedman R."/>
            <person name="Venter J.C."/>
        </authorList>
    </citation>
    <scope>NUCLEOTIDE SEQUENCE [LARGE SCALE GENOMIC DNA]</scope>
    <source>
        <strain evidence="3 4">HTCC2207</strain>
    </source>
</reference>
<keyword evidence="4" id="KW-1185">Reference proteome</keyword>
<gene>
    <name evidence="3" type="ORF">GB2207_08786</name>
</gene>
<comment type="caution">
    <text evidence="3">The sequence shown here is derived from an EMBL/GenBank/DDBJ whole genome shotgun (WGS) entry which is preliminary data.</text>
</comment>
<evidence type="ECO:0000313" key="3">
    <source>
        <dbReference type="EMBL" id="EAS47892.1"/>
    </source>
</evidence>
<evidence type="ECO:0000313" key="4">
    <source>
        <dbReference type="Proteomes" id="UP000005555"/>
    </source>
</evidence>
<proteinExistence type="predicted"/>
<name>Q1YV16_9GAMM</name>
<dbReference type="Pfam" id="PF13468">
    <property type="entry name" value="Glyoxalase_3"/>
    <property type="match status" value="1"/>
</dbReference>
<protein>
    <recommendedName>
        <fullName evidence="2">VOC domain-containing protein</fullName>
    </recommendedName>
</protein>
<keyword evidence="1" id="KW-0479">Metal-binding</keyword>
<dbReference type="STRING" id="314287.GB2207_08786"/>
<dbReference type="GO" id="GO:0004493">
    <property type="term" value="F:methylmalonyl-CoA epimerase activity"/>
    <property type="evidence" value="ECO:0007669"/>
    <property type="project" value="TreeGrafter"/>
</dbReference>
<dbReference type="PANTHER" id="PTHR43048">
    <property type="entry name" value="METHYLMALONYL-COA EPIMERASE"/>
    <property type="match status" value="1"/>
</dbReference>
<sequence>MFNAVDHLIVAVRNLDEAEENYSKLFGFKSAWKGEHKEFGTSNCLFKFKNTYFELLAATGTGPGAALVQHHLDNTGEGLIGTVFGAEDVEDVAGALREKGFHFPDPSDGEGSNFKDKKIRKWKNLFLPSELTRGLFAFVIQHTKGELIGPKLYTPASISRLDHLVIQTNDADGFIKIYRDLFNIRLSLDKIVERWKARILFFRLNKTTIEVVEKSDDQHPQDPQDKLWGLTWDVESIEQAHKRLLSEGVDVTPIKKGMKENTLVATVKSHTHNVPTLLIQHLK</sequence>
<accession>Q1YV16</accession>
<dbReference type="GO" id="GO:0046872">
    <property type="term" value="F:metal ion binding"/>
    <property type="evidence" value="ECO:0007669"/>
    <property type="project" value="UniProtKB-KW"/>
</dbReference>
<dbReference type="PROSITE" id="PS51819">
    <property type="entry name" value="VOC"/>
    <property type="match status" value="2"/>
</dbReference>